<evidence type="ECO:0000313" key="5">
    <source>
        <dbReference type="Proteomes" id="UP000238356"/>
    </source>
</evidence>
<dbReference type="SUPFAM" id="SSF46689">
    <property type="entry name" value="Homeodomain-like"/>
    <property type="match status" value="1"/>
</dbReference>
<dbReference type="InterPro" id="IPR001647">
    <property type="entry name" value="HTH_TetR"/>
</dbReference>
<dbReference type="Gene3D" id="1.10.357.10">
    <property type="entry name" value="Tetracycline Repressor, domain 2"/>
    <property type="match status" value="1"/>
</dbReference>
<evidence type="ECO:0000313" key="4">
    <source>
        <dbReference type="EMBL" id="PPJ31939.1"/>
    </source>
</evidence>
<comment type="caution">
    <text evidence="4">The sequence shown here is derived from an EMBL/GenBank/DDBJ whole genome shotgun (WGS) entry which is preliminary data.</text>
</comment>
<dbReference type="EMBL" id="PSZD01000002">
    <property type="protein sequence ID" value="PPJ31939.1"/>
    <property type="molecule type" value="Genomic_DNA"/>
</dbReference>
<dbReference type="AlphaFoldDB" id="A0A2S6AD29"/>
<dbReference type="PANTHER" id="PTHR30055:SF153">
    <property type="entry name" value="HTH-TYPE TRANSCRIPTIONAL REPRESSOR RV3405C"/>
    <property type="match status" value="1"/>
</dbReference>
<dbReference type="Pfam" id="PF00440">
    <property type="entry name" value="TetR_N"/>
    <property type="match status" value="1"/>
</dbReference>
<dbReference type="GO" id="GO:0000976">
    <property type="term" value="F:transcription cis-regulatory region binding"/>
    <property type="evidence" value="ECO:0007669"/>
    <property type="project" value="TreeGrafter"/>
</dbReference>
<sequence length="216" mass="22951">MTRPGAPLSSLLSRAMTLLPQSAPSDDATDARVLDAALRVLARRGTREATMDDIAAEAGVGRTTLFRRYTGKDQLFERALARDIGRILADLADRFTEVTDPTEQVVLGFLTGLGLGDHILFRDADPLRRAELIQALGQGDPSPITLAFNAIRANIGKAQADGKIPVRDPDAQADALVHLIIGYLATPSHAIDLTDPAAAERVARAAVAPILTGTID</sequence>
<keyword evidence="5" id="KW-1185">Reference proteome</keyword>
<protein>
    <submittedName>
        <fullName evidence="4">TetR/AcrR family transcriptional regulator</fullName>
    </submittedName>
</protein>
<keyword evidence="1 2" id="KW-0238">DNA-binding</keyword>
<accession>A0A2S6AD29</accession>
<gene>
    <name evidence="4" type="ORF">C5F51_03455</name>
</gene>
<dbReference type="RefSeq" id="WP_030516325.1">
    <property type="nucleotide sequence ID" value="NZ_JADLQW010000020.1"/>
</dbReference>
<reference evidence="4 5" key="1">
    <citation type="submission" date="2018-02" db="EMBL/GenBank/DDBJ databases">
        <title>8 Nocardia nova and 1 Nocardia cyriacigeorgica strain used for evolution to TMP-SMX.</title>
        <authorList>
            <person name="Mehta H."/>
            <person name="Weng J."/>
            <person name="Shamoo Y."/>
        </authorList>
    </citation>
    <scope>NUCLEOTIDE SEQUENCE [LARGE SCALE GENOMIC DNA]</scope>
    <source>
        <strain evidence="4 5">BAA2227</strain>
    </source>
</reference>
<dbReference type="InterPro" id="IPR009057">
    <property type="entry name" value="Homeodomain-like_sf"/>
</dbReference>
<dbReference type="GO" id="GO:0003700">
    <property type="term" value="F:DNA-binding transcription factor activity"/>
    <property type="evidence" value="ECO:0007669"/>
    <property type="project" value="TreeGrafter"/>
</dbReference>
<dbReference type="PRINTS" id="PR00455">
    <property type="entry name" value="HTHTETR"/>
</dbReference>
<dbReference type="GeneID" id="66720324"/>
<dbReference type="PANTHER" id="PTHR30055">
    <property type="entry name" value="HTH-TYPE TRANSCRIPTIONAL REGULATOR RUTR"/>
    <property type="match status" value="1"/>
</dbReference>
<proteinExistence type="predicted"/>
<evidence type="ECO:0000259" key="3">
    <source>
        <dbReference type="PROSITE" id="PS50977"/>
    </source>
</evidence>
<dbReference type="InterPro" id="IPR050109">
    <property type="entry name" value="HTH-type_TetR-like_transc_reg"/>
</dbReference>
<feature type="domain" description="HTH tetR-type" evidence="3">
    <location>
        <begin position="27"/>
        <end position="87"/>
    </location>
</feature>
<evidence type="ECO:0000256" key="1">
    <source>
        <dbReference type="ARBA" id="ARBA00023125"/>
    </source>
</evidence>
<dbReference type="Proteomes" id="UP000238356">
    <property type="component" value="Unassembled WGS sequence"/>
</dbReference>
<dbReference type="PROSITE" id="PS50977">
    <property type="entry name" value="HTH_TETR_2"/>
    <property type="match status" value="1"/>
</dbReference>
<organism evidence="4 5">
    <name type="scientific">Nocardia nova</name>
    <dbReference type="NCBI Taxonomy" id="37330"/>
    <lineage>
        <taxon>Bacteria</taxon>
        <taxon>Bacillati</taxon>
        <taxon>Actinomycetota</taxon>
        <taxon>Actinomycetes</taxon>
        <taxon>Mycobacteriales</taxon>
        <taxon>Nocardiaceae</taxon>
        <taxon>Nocardia</taxon>
    </lineage>
</organism>
<name>A0A2S6AD29_9NOCA</name>
<feature type="DNA-binding region" description="H-T-H motif" evidence="2">
    <location>
        <begin position="50"/>
        <end position="69"/>
    </location>
</feature>
<evidence type="ECO:0000256" key="2">
    <source>
        <dbReference type="PROSITE-ProRule" id="PRU00335"/>
    </source>
</evidence>